<dbReference type="Proteomes" id="UP001153076">
    <property type="component" value="Unassembled WGS sequence"/>
</dbReference>
<protein>
    <submittedName>
        <fullName evidence="1">Uncharacterized protein</fullName>
    </submittedName>
</protein>
<dbReference type="EMBL" id="JAKOGI010000527">
    <property type="protein sequence ID" value="KAJ8433617.1"/>
    <property type="molecule type" value="Genomic_DNA"/>
</dbReference>
<evidence type="ECO:0000313" key="1">
    <source>
        <dbReference type="EMBL" id="KAJ8433617.1"/>
    </source>
</evidence>
<gene>
    <name evidence="1" type="ORF">Cgig2_023556</name>
</gene>
<proteinExistence type="predicted"/>
<sequence length="255" mass="29134">MKENPAFSEKNFSKVVLSSQRSKSTNNSIKRRLHTTVNLWREKENSENHKCFKGNVEMAFPSLCILVVFKNCRIDGMKDTMVCSSAWRMQMGRKMNALLTTSQMNREARLLCEEYFSKFKKLIKVEVESVHIELANLEVQRSTKVIPQNVDAVLVQNDVPLYMNVLYSGSSSQGNVVPTLNLLSNSNPNNQSLPQSTITAVGYYPPFYFDPRTARGENGCQDQKLAECSLLEFNIDNALTLQLLFVDMHQRIRDH</sequence>
<comment type="caution">
    <text evidence="1">The sequence shown here is derived from an EMBL/GenBank/DDBJ whole genome shotgun (WGS) entry which is preliminary data.</text>
</comment>
<name>A0A9Q1Q977_9CARY</name>
<dbReference type="AlphaFoldDB" id="A0A9Q1Q977"/>
<accession>A0A9Q1Q977</accession>
<dbReference type="OrthoDB" id="2402896at2759"/>
<keyword evidence="2" id="KW-1185">Reference proteome</keyword>
<organism evidence="1 2">
    <name type="scientific">Carnegiea gigantea</name>
    <dbReference type="NCBI Taxonomy" id="171969"/>
    <lineage>
        <taxon>Eukaryota</taxon>
        <taxon>Viridiplantae</taxon>
        <taxon>Streptophyta</taxon>
        <taxon>Embryophyta</taxon>
        <taxon>Tracheophyta</taxon>
        <taxon>Spermatophyta</taxon>
        <taxon>Magnoliopsida</taxon>
        <taxon>eudicotyledons</taxon>
        <taxon>Gunneridae</taxon>
        <taxon>Pentapetalae</taxon>
        <taxon>Caryophyllales</taxon>
        <taxon>Cactineae</taxon>
        <taxon>Cactaceae</taxon>
        <taxon>Cactoideae</taxon>
        <taxon>Echinocereeae</taxon>
        <taxon>Carnegiea</taxon>
    </lineage>
</organism>
<evidence type="ECO:0000313" key="2">
    <source>
        <dbReference type="Proteomes" id="UP001153076"/>
    </source>
</evidence>
<reference evidence="1" key="1">
    <citation type="submission" date="2022-04" db="EMBL/GenBank/DDBJ databases">
        <title>Carnegiea gigantea Genome sequencing and assembly v2.</title>
        <authorList>
            <person name="Copetti D."/>
            <person name="Sanderson M.J."/>
            <person name="Burquez A."/>
            <person name="Wojciechowski M.F."/>
        </authorList>
    </citation>
    <scope>NUCLEOTIDE SEQUENCE</scope>
    <source>
        <strain evidence="1">SGP5-SGP5p</strain>
        <tissue evidence="1">Aerial part</tissue>
    </source>
</reference>